<sequence length="122" mass="13290">MMNAAIEACERIEATGYPSLDKDATVDINGQKVSLQDFLTSACAYPENIRYQIINARHDAGDDLHYVPETARIVVAMAQASAELIGAEASNPASENIRNMISWFDVHLPEGLKVAVAGQRDQ</sequence>
<dbReference type="EMBL" id="JAPHAV010000012">
    <property type="protein sequence ID" value="MCX2698600.1"/>
    <property type="molecule type" value="Genomic_DNA"/>
</dbReference>
<keyword evidence="2" id="KW-1185">Reference proteome</keyword>
<reference evidence="1 2" key="1">
    <citation type="submission" date="2022-11" db="EMBL/GenBank/DDBJ databases">
        <title>Brucella sp. YY2X, whole genome shotgun sequencing project.</title>
        <authorList>
            <person name="Yang Y."/>
        </authorList>
    </citation>
    <scope>NUCLEOTIDE SEQUENCE [LARGE SCALE GENOMIC DNA]</scope>
    <source>
        <strain evidence="1 2">YY2X</strain>
    </source>
</reference>
<gene>
    <name evidence="1" type="ORF">OPR82_17870</name>
</gene>
<comment type="caution">
    <text evidence="1">The sequence shown here is derived from an EMBL/GenBank/DDBJ whole genome shotgun (WGS) entry which is preliminary data.</text>
</comment>
<evidence type="ECO:0000313" key="2">
    <source>
        <dbReference type="Proteomes" id="UP001301216"/>
    </source>
</evidence>
<name>A0ABT3QSU7_9HYPH</name>
<organism evidence="1 2">
    <name type="scientific">Ochrobactrum chromiisoli</name>
    <dbReference type="NCBI Taxonomy" id="2993941"/>
    <lineage>
        <taxon>Bacteria</taxon>
        <taxon>Pseudomonadati</taxon>
        <taxon>Pseudomonadota</taxon>
        <taxon>Alphaproteobacteria</taxon>
        <taxon>Hyphomicrobiales</taxon>
        <taxon>Brucellaceae</taxon>
        <taxon>Brucella/Ochrobactrum group</taxon>
        <taxon>Ochrobactrum</taxon>
    </lineage>
</organism>
<protein>
    <submittedName>
        <fullName evidence="1">Uncharacterized protein</fullName>
    </submittedName>
</protein>
<proteinExistence type="predicted"/>
<dbReference type="Proteomes" id="UP001301216">
    <property type="component" value="Unassembled WGS sequence"/>
</dbReference>
<dbReference type="RefSeq" id="WP_265986254.1">
    <property type="nucleotide sequence ID" value="NZ_JAPHAV010000012.1"/>
</dbReference>
<evidence type="ECO:0000313" key="1">
    <source>
        <dbReference type="EMBL" id="MCX2698600.1"/>
    </source>
</evidence>
<accession>A0ABT3QSU7</accession>